<reference evidence="2" key="1">
    <citation type="journal article" date="2019" name="Int. J. Syst. Evol. Microbiol.">
        <title>The Global Catalogue of Microorganisms (GCM) 10K type strain sequencing project: providing services to taxonomists for standard genome sequencing and annotation.</title>
        <authorList>
            <consortium name="The Broad Institute Genomics Platform"/>
            <consortium name="The Broad Institute Genome Sequencing Center for Infectious Disease"/>
            <person name="Wu L."/>
            <person name="Ma J."/>
        </authorList>
    </citation>
    <scope>NUCLEOTIDE SEQUENCE [LARGE SCALE GENOMIC DNA]</scope>
    <source>
        <strain evidence="2">CCUG 2113</strain>
    </source>
</reference>
<accession>A0ABV8DBP8</accession>
<dbReference type="RefSeq" id="WP_055393655.1">
    <property type="nucleotide sequence ID" value="NZ_JAMXAX010000087.1"/>
</dbReference>
<dbReference type="EMBL" id="JBHSAJ010000047">
    <property type="protein sequence ID" value="MFC3935989.1"/>
    <property type="molecule type" value="Genomic_DNA"/>
</dbReference>
<organism evidence="1 2">
    <name type="scientific">Acidovorax facilis</name>
    <dbReference type="NCBI Taxonomy" id="12917"/>
    <lineage>
        <taxon>Bacteria</taxon>
        <taxon>Pseudomonadati</taxon>
        <taxon>Pseudomonadota</taxon>
        <taxon>Betaproteobacteria</taxon>
        <taxon>Burkholderiales</taxon>
        <taxon>Comamonadaceae</taxon>
        <taxon>Acidovorax</taxon>
    </lineage>
</organism>
<proteinExistence type="predicted"/>
<protein>
    <submittedName>
        <fullName evidence="1">Uncharacterized protein</fullName>
    </submittedName>
</protein>
<keyword evidence="2" id="KW-1185">Reference proteome</keyword>
<comment type="caution">
    <text evidence="1">The sequence shown here is derived from an EMBL/GenBank/DDBJ whole genome shotgun (WGS) entry which is preliminary data.</text>
</comment>
<name>A0ABV8DBP8_9BURK</name>
<dbReference type="Proteomes" id="UP001595693">
    <property type="component" value="Unassembled WGS sequence"/>
</dbReference>
<gene>
    <name evidence="1" type="ORF">ACFOW3_15360</name>
</gene>
<evidence type="ECO:0000313" key="2">
    <source>
        <dbReference type="Proteomes" id="UP001595693"/>
    </source>
</evidence>
<evidence type="ECO:0000313" key="1">
    <source>
        <dbReference type="EMBL" id="MFC3935989.1"/>
    </source>
</evidence>
<sequence>MEIQELQDEELIAQAQEWRLRALRGEREARGMAHELEREVRRRFGNPKTEAHHSLKEVRTLEELPRGR</sequence>